<dbReference type="Gene3D" id="1.10.530.40">
    <property type="match status" value="1"/>
</dbReference>
<feature type="region of interest" description="Disordered" evidence="5">
    <location>
        <begin position="150"/>
        <end position="171"/>
    </location>
</feature>
<comment type="subunit">
    <molecule>Mature baseplate central spike protein</molecule>
    <text evidence="3">Monomer. The central spike complex creates an extension of the tail tube.</text>
</comment>
<dbReference type="InterPro" id="IPR002196">
    <property type="entry name" value="Glyco_hydro_24"/>
</dbReference>
<dbReference type="KEGG" id="vg:19485044"/>
<dbReference type="Gene3D" id="2.40.50.260">
    <property type="entry name" value="Nucleic acid-binding protein domain"/>
    <property type="match status" value="1"/>
</dbReference>
<feature type="active site" description="Proton donor" evidence="3">
    <location>
        <position position="185"/>
    </location>
</feature>
<feature type="chain" id="PRO_5035348447" description="Baseplate central spike protein C-terminus" evidence="3">
    <location>
        <begin position="354"/>
        <end position="577"/>
    </location>
</feature>
<dbReference type="GO" id="GO:0009253">
    <property type="term" value="P:peptidoglycan catabolic process"/>
    <property type="evidence" value="ECO:0007669"/>
    <property type="project" value="UniProtKB-UniRule"/>
</dbReference>
<dbReference type="Gene3D" id="3.10.450.190">
    <property type="match status" value="1"/>
</dbReference>
<proteinExistence type="inferred from homology"/>
<keyword evidence="3" id="KW-1235">Degradation of host cell envelope components during virus entry</keyword>
<comment type="subcellular location">
    <molecule>Mature baseplate central spike protein</molecule>
    <subcellularLocation>
        <location evidence="3">Virion</location>
    </subcellularLocation>
    <text evidence="3">Present in the baseplate.</text>
</comment>
<keyword evidence="3" id="KW-1227">Viral tail protein</keyword>
<dbReference type="Pfam" id="PF00959">
    <property type="entry name" value="Phage_lysozyme"/>
    <property type="match status" value="1"/>
</dbReference>
<dbReference type="InterPro" id="IPR023346">
    <property type="entry name" value="Lysozyme-like_dom_sf"/>
</dbReference>
<evidence type="ECO:0000259" key="6">
    <source>
        <dbReference type="Pfam" id="PF06714"/>
    </source>
</evidence>
<name>A0A023W6M9_9CAUD</name>
<comment type="subunit">
    <molecule>Baseplate central spike protein C-terminus</molecule>
    <text evidence="3">Homotrimer. The central spike complex creates an extension of the tail tube.</text>
</comment>
<keyword evidence="3" id="KW-1226">Viral baseplate protein</keyword>
<sequence>MNVQHNEMKWFAGVVESRDDPLKAGRVKVRVFGEHPFVNVPGDIQGLTTEQLPWMQPVQDITSAAISGVGQSPTGILPGSHVFGVWLDKFKTSGMVLGTVAGIYSKMPNFNEGFADPSGQYPRYVGNDVNVLAGGGQAGKDALTVEQRSTSQGIAVNPDEGPAEDIPEDDNPEGFTLQKMLIFDEGYKRKVYWDTEGYPTIGVGHLIVHERTKDMGRINKLLSQQVGREVTNGIITAEEVTTLFDKDTNIQLVNMSKYPNIMAAYNAAEDNTPRKWALINMSFNLGAAGLAGFTTSLGLMAQKKWEEASVQLKNSKWFRQVKGRGPRICNTIRFGNLESYGVKAPRPEGKSLSAAIARAMGNDPQDPWTPEDSRIMFKEPISSYDAQYPYNKVMESESGHIIEIDDTPSNERMHWRHTSGTYEEWRPDGTSSRKSVSDSYDIVSGERNILSEANENHVVGASLKEYVMGDLTIQTDGQHVMIVRGASVVRVEGNSTVIVDGDSTVNVKGNANIKVEGNCDQTIQGDYSLKVAGNYSVSVEGMRVDTVQGSWDRTTTGGVQDISSSTFFIDGSRIDFG</sequence>
<accession>A0A023W6M9</accession>
<keyword evidence="3" id="KW-1188">Viral release from host cell</keyword>
<dbReference type="Proteomes" id="UP000024445">
    <property type="component" value="Segment"/>
</dbReference>
<dbReference type="SUPFAM" id="SSF53955">
    <property type="entry name" value="Lysozyme-like"/>
    <property type="match status" value="1"/>
</dbReference>
<comment type="function">
    <molecule>Mature baseplate central spike protein</molecule>
    <text evidence="3">Baseplate central spike complex-associated lysozyme that is essential for the localized hydrolysis of bacterial cell wall, so that the tail tube, through which the phage DNA is ejected, can penetrate to the host inner membrane. The tail lysozyme complex at the tip of the tail tube penetrates through the outer membrane into the periplasm. This way, lysozyme domain is released and locally digests the peptidoglycan layer to make a hole to let the tube penetrate to the inner membrane. Involved in the tail assembly.</text>
</comment>
<keyword evidence="3 4" id="KW-0326">Glycosidase</keyword>
<evidence type="ECO:0000256" key="5">
    <source>
        <dbReference type="SAM" id="MobiDB-lite"/>
    </source>
</evidence>
<feature type="compositionally biased region" description="Acidic residues" evidence="5">
    <location>
        <begin position="161"/>
        <end position="171"/>
    </location>
</feature>
<dbReference type="GO" id="GO:0098025">
    <property type="term" value="C:virus tail, baseplate"/>
    <property type="evidence" value="ECO:0007669"/>
    <property type="project" value="UniProtKB-UniRule"/>
</dbReference>
<feature type="active site" description="Nucleophile" evidence="3">
    <location>
        <position position="194"/>
    </location>
</feature>
<dbReference type="GO" id="GO:0098003">
    <property type="term" value="P:viral tail assembly"/>
    <property type="evidence" value="ECO:0007669"/>
    <property type="project" value="UniProtKB-UniRule"/>
</dbReference>
<gene>
    <name evidence="7" type="ORF">PS2_161</name>
</gene>
<dbReference type="InterPro" id="IPR001165">
    <property type="entry name" value="T4-type_lysozyme"/>
</dbReference>
<evidence type="ECO:0000313" key="8">
    <source>
        <dbReference type="Proteomes" id="UP000024445"/>
    </source>
</evidence>
<comment type="caution">
    <text evidence="3">The cleavage site between the mature baseplate central spike protein and the baseplate central spike protein C-terminus is uncertain.</text>
</comment>
<feature type="chain" id="PRO_5035348449" description="Mature baseplate central spike protein" evidence="3">
    <location>
        <begin position="1"/>
        <end position="353"/>
    </location>
</feature>
<dbReference type="Pfam" id="PF06714">
    <property type="entry name" value="Gp5_OB"/>
    <property type="match status" value="1"/>
</dbReference>
<evidence type="ECO:0000256" key="1">
    <source>
        <dbReference type="ARBA" id="ARBA00022529"/>
    </source>
</evidence>
<evidence type="ECO:0000256" key="3">
    <source>
        <dbReference type="HAMAP-Rule" id="MF_04151"/>
    </source>
</evidence>
<organism evidence="7 8">
    <name type="scientific">Serratia phage PS2</name>
    <dbReference type="NCBI Taxonomy" id="1481112"/>
    <lineage>
        <taxon>Viruses</taxon>
        <taxon>Duplodnaviria</taxon>
        <taxon>Heunggongvirae</taxon>
        <taxon>Uroviricota</taxon>
        <taxon>Caudoviricetes</taxon>
        <taxon>Muldoonvirus</taxon>
        <taxon>Muldoonvirus PS2</taxon>
    </lineage>
</organism>
<keyword evidence="3" id="KW-1160">Virus entry into host cell</keyword>
<keyword evidence="3 4" id="KW-0378">Hydrolase</keyword>
<dbReference type="GO" id="GO:0042742">
    <property type="term" value="P:defense response to bacterium"/>
    <property type="evidence" value="ECO:0007669"/>
    <property type="project" value="UniProtKB-KW"/>
</dbReference>
<evidence type="ECO:0000256" key="4">
    <source>
        <dbReference type="RuleBase" id="RU003788"/>
    </source>
</evidence>
<keyword evidence="3" id="KW-1162">Viral penetration into host cytoplasm</keyword>
<dbReference type="InterPro" id="IPR046397">
    <property type="entry name" value="NEEDLE_T4"/>
</dbReference>
<dbReference type="GeneID" id="19485044"/>
<keyword evidence="3" id="KW-0946">Virion</keyword>
<keyword evidence="8" id="KW-1185">Reference proteome</keyword>
<comment type="subcellular location">
    <molecule>Pre-baseplate central spike protein</molecule>
    <subcellularLocation>
        <location evidence="3">Virion</location>
    </subcellularLocation>
    <text evidence="3">Present in the baseplate.</text>
</comment>
<dbReference type="SUPFAM" id="SSF69349">
    <property type="entry name" value="Phage fibre proteins"/>
    <property type="match status" value="1"/>
</dbReference>
<feature type="chain" id="PRO_5035348448" description="Pre-baseplate central spike protein" evidence="3">
    <location>
        <begin position="1"/>
        <end position="577"/>
    </location>
</feature>
<dbReference type="SUPFAM" id="SSF69255">
    <property type="entry name" value="gp5 N-terminal domain-like"/>
    <property type="match status" value="1"/>
</dbReference>
<dbReference type="PANTHER" id="PTHR37406:SF1">
    <property type="entry name" value="T4-TYPE LYSOZYME 1-RELATED"/>
    <property type="match status" value="1"/>
</dbReference>
<dbReference type="InterPro" id="IPR052619">
    <property type="entry name" value="Phage_lysozyme-like"/>
</dbReference>
<dbReference type="PRINTS" id="PR00684">
    <property type="entry name" value="T4LYSOZYME"/>
</dbReference>
<keyword evidence="2 3" id="KW-0081">Bacteriolytic enzyme</keyword>
<dbReference type="PANTHER" id="PTHR37406">
    <property type="entry name" value="T4-TYPE LYSOZYME 1-RELATED"/>
    <property type="match status" value="1"/>
</dbReference>
<evidence type="ECO:0000256" key="2">
    <source>
        <dbReference type="ARBA" id="ARBA00022638"/>
    </source>
</evidence>
<dbReference type="RefSeq" id="YP_009030208.1">
    <property type="nucleotide sequence ID" value="NC_024121.1"/>
</dbReference>
<feature type="domain" description="Protein Gp5 N-terminal OB-fold" evidence="6">
    <location>
        <begin position="33"/>
        <end position="173"/>
    </location>
</feature>
<keyword evidence="3" id="KW-1236">Degradation of host peptidoglycans during virus entry</keyword>
<comment type="catalytic activity">
    <reaction evidence="3 4">
        <text>Hydrolysis of (1-&gt;4)-beta-linkages between N-acetylmuramic acid and N-acetyl-D-glucosamine residues in a peptidoglycan and between N-acetyl-D-glucosamine residues in chitodextrins.</text>
        <dbReference type="EC" id="3.2.1.17"/>
    </reaction>
</comment>
<comment type="PTM">
    <molecule>Pre-baseplate central spike protein</molecule>
    <text evidence="3">In the fully assembled virus, the pre-baseplate central spike protein is cleaved to form the mature baseplate central spike protein, and a C-terminus fragment, the baseplate central spike protein C-terminus. The two fragments remain associated with the virion.</text>
</comment>
<dbReference type="InterPro" id="IPR023347">
    <property type="entry name" value="Lysozyme_dom_sf"/>
</dbReference>
<reference evidence="7 8" key="1">
    <citation type="submission" date="2014-01" db="EMBL/GenBank/DDBJ databases">
        <authorList>
            <person name="Zhang G."/>
            <person name="Jin J."/>
            <person name="Li Z.J."/>
            <person name="Wang S.W."/>
            <person name="Chen S.J."/>
            <person name="Wang S.M."/>
            <person name="Wang X.T."/>
            <person name="Li Y.H."/>
            <person name="Wang J."/>
            <person name="Yang C.K."/>
            <person name="Wang L."/>
        </authorList>
    </citation>
    <scope>NUCLEOTIDE SEQUENCE [LARGE SCALE GENOMIC DNA]</scope>
</reference>
<keyword evidence="3" id="KW-1245">Viral tail assembly</keyword>
<comment type="similarity">
    <text evidence="3 4">Belongs to the glycosyl hydrolase 24 family.</text>
</comment>
<protein>
    <recommendedName>
        <fullName evidence="3">Pre-baseplate central spike protein</fullName>
    </recommendedName>
    <alternativeName>
        <fullName evidence="3">Peptidoglycan hydrolase</fullName>
        <ecNumber evidence="3">3.2.1.17</ecNumber>
    </alternativeName>
    <component>
        <recommendedName>
            <fullName evidence="3">Mature baseplate central spike protein</fullName>
        </recommendedName>
    </component>
    <component>
        <recommendedName>
            <fullName evidence="3">Baseplate central spike protein C-terminus</fullName>
        </recommendedName>
    </component>
</protein>
<dbReference type="HAMAP" id="MF_04151">
    <property type="entry name" value="NEEDLE_T4"/>
    <property type="match status" value="1"/>
</dbReference>
<dbReference type="EC" id="3.2.1.17" evidence="3"/>
<dbReference type="GO" id="GO:0016998">
    <property type="term" value="P:cell wall macromolecule catabolic process"/>
    <property type="evidence" value="ECO:0007669"/>
    <property type="project" value="InterPro"/>
</dbReference>
<keyword evidence="3" id="KW-0426">Late protein</keyword>
<comment type="subcellular location">
    <molecule>Baseplate central spike protein C-terminus</molecule>
    <subcellularLocation>
        <location evidence="3">Virion</location>
    </subcellularLocation>
    <text evidence="3">Present in the baseplate.</text>
</comment>
<feature type="site" description="Cleavage" evidence="3">
    <location>
        <begin position="353"/>
        <end position="354"/>
    </location>
</feature>
<dbReference type="GO" id="GO:0098994">
    <property type="term" value="P:symbiont entry into host cell via disruption of host cell envelope"/>
    <property type="evidence" value="ECO:0007669"/>
    <property type="project" value="UniProtKB-KW"/>
</dbReference>
<dbReference type="EMBL" id="KJ025957">
    <property type="protein sequence ID" value="AHY25407.1"/>
    <property type="molecule type" value="Genomic_DNA"/>
</dbReference>
<dbReference type="OrthoDB" id="2186at10239"/>
<dbReference type="GO" id="GO:0003796">
    <property type="term" value="F:lysozyme activity"/>
    <property type="evidence" value="ECO:0007669"/>
    <property type="project" value="UniProtKB-UniRule"/>
</dbReference>
<keyword evidence="1 3" id="KW-0929">Antimicrobial</keyword>
<evidence type="ECO:0000313" key="7">
    <source>
        <dbReference type="EMBL" id="AHY25407.1"/>
    </source>
</evidence>
<keyword evidence="3" id="KW-1171">Viral genome ejection through host cell envelope</keyword>
<dbReference type="InterPro" id="IPR009590">
    <property type="entry name" value="Gp5_OB_N"/>
</dbReference>
<dbReference type="GO" id="GO:0031640">
    <property type="term" value="P:killing of cells of another organism"/>
    <property type="evidence" value="ECO:0007669"/>
    <property type="project" value="UniProtKB-KW"/>
</dbReference>
<dbReference type="GO" id="GO:0098932">
    <property type="term" value="P:symbiont entry into host cell via disruption of host cell wall peptidoglycan"/>
    <property type="evidence" value="ECO:0007669"/>
    <property type="project" value="UniProtKB-UniRule"/>
</dbReference>
<comment type="subunit">
    <molecule>Pre-baseplate central spike protein</molecule>
    <text evidence="3">Homotrimer.</text>
</comment>